<dbReference type="InterPro" id="IPR043454">
    <property type="entry name" value="NPH3/RPT2-like"/>
</dbReference>
<evidence type="ECO:0000259" key="4">
    <source>
        <dbReference type="PROSITE" id="PS51649"/>
    </source>
</evidence>
<evidence type="ECO:0000313" key="5">
    <source>
        <dbReference type="EMBL" id="KAK9935833.1"/>
    </source>
</evidence>
<dbReference type="AlphaFoldDB" id="A0AAW1XJ28"/>
<keyword evidence="1" id="KW-0833">Ubl conjugation pathway</keyword>
<evidence type="ECO:0000256" key="2">
    <source>
        <dbReference type="PROSITE-ProRule" id="PRU00982"/>
    </source>
</evidence>
<comment type="similarity">
    <text evidence="2">Belongs to the NPH3 family.</text>
</comment>
<evidence type="ECO:0000256" key="3">
    <source>
        <dbReference type="SAM" id="MobiDB-lite"/>
    </source>
</evidence>
<evidence type="ECO:0000256" key="1">
    <source>
        <dbReference type="ARBA" id="ARBA00022786"/>
    </source>
</evidence>
<evidence type="ECO:0000313" key="6">
    <source>
        <dbReference type="Proteomes" id="UP001457282"/>
    </source>
</evidence>
<sequence length="175" mass="20086">MRKVGKLIDAYLQVVARDANMPVSKVASLAEALPDLAREDHDDIYKAIDIYLKEHPDLSKADKKRLCRILDARSCRQRQQQPLIDYQASWSYFPAQENKHQPPADLKIMQLQKKTSQGKLGGEFMAETRVVDRREIQQVEIRELGISAGRSKLDAHKMIHRGSRSDHGRDKAKDR</sequence>
<keyword evidence="6" id="KW-1185">Reference proteome</keyword>
<accession>A0AAW1XJ28</accession>
<dbReference type="Pfam" id="PF03000">
    <property type="entry name" value="NPH3"/>
    <property type="match status" value="1"/>
</dbReference>
<name>A0AAW1XJ28_RUBAR</name>
<reference evidence="5 6" key="1">
    <citation type="journal article" date="2023" name="G3 (Bethesda)">
        <title>A chromosome-length genome assembly and annotation of blackberry (Rubus argutus, cv. 'Hillquist').</title>
        <authorList>
            <person name="Bruna T."/>
            <person name="Aryal R."/>
            <person name="Dudchenko O."/>
            <person name="Sargent D.J."/>
            <person name="Mead D."/>
            <person name="Buti M."/>
            <person name="Cavallini A."/>
            <person name="Hytonen T."/>
            <person name="Andres J."/>
            <person name="Pham M."/>
            <person name="Weisz D."/>
            <person name="Mascagni F."/>
            <person name="Usai G."/>
            <person name="Natali L."/>
            <person name="Bassil N."/>
            <person name="Fernandez G.E."/>
            <person name="Lomsadze A."/>
            <person name="Armour M."/>
            <person name="Olukolu B."/>
            <person name="Poorten T."/>
            <person name="Britton C."/>
            <person name="Davik J."/>
            <person name="Ashrafi H."/>
            <person name="Aiden E.L."/>
            <person name="Borodovsky M."/>
            <person name="Worthington M."/>
        </authorList>
    </citation>
    <scope>NUCLEOTIDE SEQUENCE [LARGE SCALE GENOMIC DNA]</scope>
    <source>
        <strain evidence="5">PI 553951</strain>
    </source>
</reference>
<dbReference type="Proteomes" id="UP001457282">
    <property type="component" value="Unassembled WGS sequence"/>
</dbReference>
<protein>
    <recommendedName>
        <fullName evidence="4">NPH3 domain-containing protein</fullName>
    </recommendedName>
</protein>
<dbReference type="PANTHER" id="PTHR32370">
    <property type="entry name" value="OS12G0117600 PROTEIN"/>
    <property type="match status" value="1"/>
</dbReference>
<feature type="region of interest" description="Disordered" evidence="3">
    <location>
        <begin position="152"/>
        <end position="175"/>
    </location>
</feature>
<dbReference type="EMBL" id="JBEDUW010000003">
    <property type="protein sequence ID" value="KAK9935833.1"/>
    <property type="molecule type" value="Genomic_DNA"/>
</dbReference>
<dbReference type="InterPro" id="IPR027356">
    <property type="entry name" value="NPH3_dom"/>
</dbReference>
<gene>
    <name evidence="5" type="ORF">M0R45_012709</name>
</gene>
<dbReference type="PROSITE" id="PS51649">
    <property type="entry name" value="NPH3"/>
    <property type="match status" value="1"/>
</dbReference>
<feature type="domain" description="NPH3" evidence="4">
    <location>
        <begin position="1"/>
        <end position="104"/>
    </location>
</feature>
<comment type="caution">
    <text evidence="5">The sequence shown here is derived from an EMBL/GenBank/DDBJ whole genome shotgun (WGS) entry which is preliminary data.</text>
</comment>
<proteinExistence type="inferred from homology"/>
<organism evidence="5 6">
    <name type="scientific">Rubus argutus</name>
    <name type="common">Southern blackberry</name>
    <dbReference type="NCBI Taxonomy" id="59490"/>
    <lineage>
        <taxon>Eukaryota</taxon>
        <taxon>Viridiplantae</taxon>
        <taxon>Streptophyta</taxon>
        <taxon>Embryophyta</taxon>
        <taxon>Tracheophyta</taxon>
        <taxon>Spermatophyta</taxon>
        <taxon>Magnoliopsida</taxon>
        <taxon>eudicotyledons</taxon>
        <taxon>Gunneridae</taxon>
        <taxon>Pentapetalae</taxon>
        <taxon>rosids</taxon>
        <taxon>fabids</taxon>
        <taxon>Rosales</taxon>
        <taxon>Rosaceae</taxon>
        <taxon>Rosoideae</taxon>
        <taxon>Rosoideae incertae sedis</taxon>
        <taxon>Rubus</taxon>
    </lineage>
</organism>